<name>A0A172ZKN3_9BACL</name>
<dbReference type="InterPro" id="IPR019690">
    <property type="entry name" value="DUF2569"/>
</dbReference>
<gene>
    <name evidence="3" type="ORF">AR543_19400</name>
</gene>
<protein>
    <recommendedName>
        <fullName evidence="5">DUF2569 domain-containing protein</fullName>
    </recommendedName>
</protein>
<keyword evidence="2" id="KW-0812">Transmembrane</keyword>
<dbReference type="OrthoDB" id="9155572at2"/>
<dbReference type="AlphaFoldDB" id="A0A172ZKN3"/>
<dbReference type="EMBL" id="CP013023">
    <property type="protein sequence ID" value="ANF97972.1"/>
    <property type="molecule type" value="Genomic_DNA"/>
</dbReference>
<evidence type="ECO:0008006" key="5">
    <source>
        <dbReference type="Google" id="ProtNLM"/>
    </source>
</evidence>
<feature type="transmembrane region" description="Helical" evidence="2">
    <location>
        <begin position="44"/>
        <end position="67"/>
    </location>
</feature>
<dbReference type="Proteomes" id="UP000078148">
    <property type="component" value="Chromosome"/>
</dbReference>
<feature type="transmembrane region" description="Helical" evidence="2">
    <location>
        <begin position="125"/>
        <end position="141"/>
    </location>
</feature>
<dbReference type="STRING" id="1616788.AR543_19400"/>
<feature type="region of interest" description="Disordered" evidence="1">
    <location>
        <begin position="1"/>
        <end position="25"/>
    </location>
</feature>
<sequence length="177" mass="20035">MNNNYPPNPNDQERERPPYGAPQPPGPRPPLVGLGGWLTVFQIYMYWSLFIALVSIPTYIAVLFLAANEDALPEEVRSVLSLYGDNLQALSVYELIVAIIQFVLLVLMMVLLYTRKKSFPRLAKMYLILSLAFAVIAFFVVPPTSGMVASMIWGAVLTLAWNMYFNRSVRVKNTFIR</sequence>
<reference evidence="4" key="1">
    <citation type="submission" date="2015-10" db="EMBL/GenBank/DDBJ databases">
        <title>Genome of Paenibacillus bovis sp. nov.</title>
        <authorList>
            <person name="Wu Z."/>
            <person name="Gao C."/>
            <person name="Liu Z."/>
            <person name="Zheng H."/>
        </authorList>
    </citation>
    <scope>NUCLEOTIDE SEQUENCE [LARGE SCALE GENOMIC DNA]</scope>
    <source>
        <strain evidence="4">BD3526</strain>
    </source>
</reference>
<evidence type="ECO:0000256" key="1">
    <source>
        <dbReference type="SAM" id="MobiDB-lite"/>
    </source>
</evidence>
<dbReference type="Pfam" id="PF10754">
    <property type="entry name" value="DUF2569"/>
    <property type="match status" value="1"/>
</dbReference>
<organism evidence="3 4">
    <name type="scientific">Paenibacillus bovis</name>
    <dbReference type="NCBI Taxonomy" id="1616788"/>
    <lineage>
        <taxon>Bacteria</taxon>
        <taxon>Bacillati</taxon>
        <taxon>Bacillota</taxon>
        <taxon>Bacilli</taxon>
        <taxon>Bacillales</taxon>
        <taxon>Paenibacillaceae</taxon>
        <taxon>Paenibacillus</taxon>
    </lineage>
</organism>
<proteinExistence type="predicted"/>
<keyword evidence="4" id="KW-1185">Reference proteome</keyword>
<feature type="transmembrane region" description="Helical" evidence="2">
    <location>
        <begin position="147"/>
        <end position="165"/>
    </location>
</feature>
<evidence type="ECO:0000313" key="4">
    <source>
        <dbReference type="Proteomes" id="UP000078148"/>
    </source>
</evidence>
<reference evidence="3 4" key="2">
    <citation type="journal article" date="2016" name="Int. J. Syst. Evol. Microbiol.">
        <title>Paenibacillus bovis sp. nov., isolated from raw yak (Bos grunniens) milk.</title>
        <authorList>
            <person name="Gao C."/>
            <person name="Han J."/>
            <person name="Liu Z."/>
            <person name="Xu X."/>
            <person name="Hang F."/>
            <person name="Wu Z."/>
        </authorList>
    </citation>
    <scope>NUCLEOTIDE SEQUENCE [LARGE SCALE GENOMIC DNA]</scope>
    <source>
        <strain evidence="3 4">BD3526</strain>
    </source>
</reference>
<dbReference type="RefSeq" id="WP_060536062.1">
    <property type="nucleotide sequence ID" value="NZ_CP013023.1"/>
</dbReference>
<keyword evidence="2" id="KW-0472">Membrane</keyword>
<feature type="transmembrane region" description="Helical" evidence="2">
    <location>
        <begin position="87"/>
        <end position="113"/>
    </location>
</feature>
<keyword evidence="2" id="KW-1133">Transmembrane helix</keyword>
<accession>A0A172ZKN3</accession>
<dbReference type="KEGG" id="pbv:AR543_19400"/>
<evidence type="ECO:0000256" key="2">
    <source>
        <dbReference type="SAM" id="Phobius"/>
    </source>
</evidence>
<evidence type="ECO:0000313" key="3">
    <source>
        <dbReference type="EMBL" id="ANF97972.1"/>
    </source>
</evidence>